<dbReference type="InterPro" id="IPR002182">
    <property type="entry name" value="NB-ARC"/>
</dbReference>
<reference evidence="12" key="1">
    <citation type="submission" date="2020-10" db="EMBL/GenBank/DDBJ databases">
        <authorList>
            <person name="Han B."/>
            <person name="Lu T."/>
            <person name="Zhao Q."/>
            <person name="Huang X."/>
            <person name="Zhao Y."/>
        </authorList>
    </citation>
    <scope>NUCLEOTIDE SEQUENCE</scope>
</reference>
<feature type="domain" description="C2H2-type" evidence="11">
    <location>
        <begin position="488"/>
        <end position="511"/>
    </location>
</feature>
<dbReference type="GO" id="GO:0009626">
    <property type="term" value="P:plant-type hypersensitive response"/>
    <property type="evidence" value="ECO:0007669"/>
    <property type="project" value="UniProtKB-ARBA"/>
</dbReference>
<comment type="caution">
    <text evidence="12">The sequence shown here is derived from an EMBL/GenBank/DDBJ whole genome shotgun (WGS) entry which is preliminary data.</text>
</comment>
<gene>
    <name evidence="12" type="ORF">NCGR_LOCUS59690</name>
</gene>
<dbReference type="Gene3D" id="1.20.5.4130">
    <property type="match status" value="1"/>
</dbReference>
<sequence length="1711" mass="192656">MADVLDPASDAPRARRPPPPPPDSPEDRSPQLPPPPPVGPPAASRKRSRSPPPPPPPPLGSSRPQRYRDHRGGGGRGGGSPSPPPYRGSRRHSPPRRSPSPPFKRSRRDDGYDRRGGRGSPPRYGYDDRRRGYDHERGGGRGGYEDDRNHGRYLNRAPDWPDSGYGASSDGPGVTQREGLMTYKQFMQVLEDDISPSEAERRYQEYRTEYITTQKHAYFDLHKNEDWLKDKYHPTNLLSVIERRNERCKVIAKDFFLDLQNGTLDLGPGITAGAASKLGGSDGNSEDDMDSDKRRKHVKDSAKGTDSLSGAPKAHPVSSESRRVQADIEQTLALVRKLDAEKGIEGNVLSSGDHDKSDVDKSHIGSMGPIIIIRGLTTVKGLEGVELLDTILTYLWRIHGVDYYGTSESHEAKGLRHVRVDSKTSSTSDVSAGDWEKKLDTFCQERLNGQDPLVILTAKDKIDAAAAEVLEPLVRKIRDEKYGWKYGCGAKGCTKLFHAPEFVHKHLRLKHPDLVLESTSKVREDLYFQNYMNDPNAPGGTPVMQQSAPDRGRRRPSMDNRLKFDRGSNREHDKAERDGGRYGRGDHSPSRDGPDDQMFDGFRGRPSNGPFVAEFPPPPILMPVPGAGPLGPFVPAPPEIAMHMLREQGPPPPFEPNGPPHGNTGMPGPMMGGPAPIIAMPPNFRHDPRRLRSYNDLDAPDEETAFLPTALVSFSAGFSSLGPLQTAGEGCLLILLRNIPYSSKEKANTVAGLSLDLAQKYSIQQLRDMADALFVVLRKVALSLGEGALVKIGTDVVEAAPILTDFEHGMRQIEGELLILQAFIGQVRVQKAGDKAFHAWLDQVRDVAHEVEDIIDEYAYLTTQAVDTSSFFKRKFHQVKNFAAWQKLLVRISQVEARIQRLSEMRNRYGISVGEQDRSSKLQQSNQFSVSDSAYLTDDSEIVGHAEEIGRLTQWLLEEKQDRTLIAIFGMGGLGKTTVASSVYKNQKISRTFDCHAWVTVSQTYQVEELLREIMNQLTEQRASLASGFMTMSRMRLVEIMQSYLRDKKYFIVLDDVWEKDAWLVLNYAFVKNNCGSKVLITTRRKDVSSLALHNRVIELKTLNYAESWELFCKKAFFALEGSICPKNLTSLAKKIVDKCQGLPLAIIAIGSILSYHALDEWEWAFFYNQLNWQLANNSELSWISTVLNLSLDDLPSHLRSCFLYCSLFPEDHWIKRKQIAKLWIAEGFVEERGDGTTMEEVAEHYLAELTHRSLLQVIERNASGRPRTFVMHDLVREVTSITAEKEKFAVIHGHVGTTQVSHDARRLCIQKSADSQNYLANSHLRSFILFDNLVPSSWIYDVSSRFRLLRVLGLRFTNIEQVPCVVTELYNLRYLDMSYTKVKQIPASFRKLVHLQVLDLRFSYVEELPLEITMLTNLRHLHVAVVHDLQERSLNCFSATKIPGNICGLKNLQSLHTVSANKDLVSQLGKLTLMRSLTIKNVRQSYIAELWTSLTKMPNLSVLTISVSDMDEILDLRMLRPLPNLKFFWLAGKMEGGMLPPIFNKFEKLTQLKMDWSGLNKDPISSFSYMLTLVDLCLFGAYYGEHLSFCAGWFPNLKSLQIADMEHLAQIEIEDGTMMGLHHLELVGLRNMRVVPKGIKYIRTLRQMFLTDMPKELVESLQGSDSHIVQHVPNIHIFDSTDSEAVNNLIFWPHLAKKYGSGATKYDPRK</sequence>
<evidence type="ECO:0000256" key="1">
    <source>
        <dbReference type="ARBA" id="ARBA00004123"/>
    </source>
</evidence>
<dbReference type="InterPro" id="IPR038005">
    <property type="entry name" value="RX-like_CC"/>
</dbReference>
<dbReference type="SUPFAM" id="SSF52540">
    <property type="entry name" value="P-loop containing nucleoside triphosphate hydrolases"/>
    <property type="match status" value="1"/>
</dbReference>
<dbReference type="GO" id="GO:0002758">
    <property type="term" value="P:innate immune response-activating signaling pathway"/>
    <property type="evidence" value="ECO:0007669"/>
    <property type="project" value="UniProtKB-ARBA"/>
</dbReference>
<keyword evidence="5" id="KW-0677">Repeat</keyword>
<dbReference type="Pfam" id="PF23598">
    <property type="entry name" value="LRR_14"/>
    <property type="match status" value="1"/>
</dbReference>
<dbReference type="Gene3D" id="3.40.50.300">
    <property type="entry name" value="P-loop containing nucleotide triphosphate hydrolases"/>
    <property type="match status" value="1"/>
</dbReference>
<protein>
    <recommendedName>
        <fullName evidence="11">C2H2-type domain-containing protein</fullName>
    </recommendedName>
</protein>
<keyword evidence="13" id="KW-1185">Reference proteome</keyword>
<dbReference type="EMBL" id="CAJGYO010000018">
    <property type="protein sequence ID" value="CAD6335592.1"/>
    <property type="molecule type" value="Genomic_DNA"/>
</dbReference>
<dbReference type="Pfam" id="PF04959">
    <property type="entry name" value="ARS2"/>
    <property type="match status" value="1"/>
</dbReference>
<dbReference type="InterPro" id="IPR036388">
    <property type="entry name" value="WH-like_DNA-bd_sf"/>
</dbReference>
<organism evidence="12 13">
    <name type="scientific">Miscanthus lutarioriparius</name>
    <dbReference type="NCBI Taxonomy" id="422564"/>
    <lineage>
        <taxon>Eukaryota</taxon>
        <taxon>Viridiplantae</taxon>
        <taxon>Streptophyta</taxon>
        <taxon>Embryophyta</taxon>
        <taxon>Tracheophyta</taxon>
        <taxon>Spermatophyta</taxon>
        <taxon>Magnoliopsida</taxon>
        <taxon>Liliopsida</taxon>
        <taxon>Poales</taxon>
        <taxon>Poaceae</taxon>
        <taxon>PACMAD clade</taxon>
        <taxon>Panicoideae</taxon>
        <taxon>Andropogonodae</taxon>
        <taxon>Andropogoneae</taxon>
        <taxon>Saccharinae</taxon>
        <taxon>Miscanthus</taxon>
    </lineage>
</organism>
<dbReference type="InterPro" id="IPR058922">
    <property type="entry name" value="WHD_DRP"/>
</dbReference>
<evidence type="ECO:0000256" key="8">
    <source>
        <dbReference type="ARBA" id="ARBA00023054"/>
    </source>
</evidence>
<dbReference type="Gene3D" id="3.80.10.10">
    <property type="entry name" value="Ribonuclease Inhibitor"/>
    <property type="match status" value="1"/>
</dbReference>
<evidence type="ECO:0000313" key="12">
    <source>
        <dbReference type="EMBL" id="CAD6335592.1"/>
    </source>
</evidence>
<evidence type="ECO:0000313" key="13">
    <source>
        <dbReference type="Proteomes" id="UP000604825"/>
    </source>
</evidence>
<comment type="similarity">
    <text evidence="3">Belongs to the disease resistance NB-LRR family.</text>
</comment>
<keyword evidence="7" id="KW-0611">Plant defense</keyword>
<evidence type="ECO:0000256" key="10">
    <source>
        <dbReference type="SAM" id="MobiDB-lite"/>
    </source>
</evidence>
<evidence type="ECO:0000256" key="4">
    <source>
        <dbReference type="ARBA" id="ARBA00022614"/>
    </source>
</evidence>
<dbReference type="Pfam" id="PF18052">
    <property type="entry name" value="Rx_N"/>
    <property type="match status" value="1"/>
</dbReference>
<dbReference type="InterPro" id="IPR032675">
    <property type="entry name" value="LRR_dom_sf"/>
</dbReference>
<evidence type="ECO:0000256" key="5">
    <source>
        <dbReference type="ARBA" id="ARBA00022737"/>
    </source>
</evidence>
<dbReference type="GO" id="GO:0042742">
    <property type="term" value="P:defense response to bacterium"/>
    <property type="evidence" value="ECO:0007669"/>
    <property type="project" value="UniProtKB-ARBA"/>
</dbReference>
<feature type="compositionally biased region" description="Pro residues" evidence="10">
    <location>
        <begin position="31"/>
        <end position="40"/>
    </location>
</feature>
<evidence type="ECO:0000256" key="7">
    <source>
        <dbReference type="ARBA" id="ARBA00022821"/>
    </source>
</evidence>
<dbReference type="Gene3D" id="1.10.8.430">
    <property type="entry name" value="Helical domain of apoptotic protease-activating factors"/>
    <property type="match status" value="1"/>
</dbReference>
<dbReference type="InterPro" id="IPR039727">
    <property type="entry name" value="SE/Ars2"/>
</dbReference>
<comment type="subcellular location">
    <subcellularLocation>
        <location evidence="1">Nucleus</location>
    </subcellularLocation>
</comment>
<dbReference type="GO" id="GO:0016604">
    <property type="term" value="C:nuclear body"/>
    <property type="evidence" value="ECO:0007669"/>
    <property type="project" value="TreeGrafter"/>
</dbReference>
<dbReference type="OrthoDB" id="598235at2759"/>
<proteinExistence type="inferred from homology"/>
<name>A0A811RZW3_9POAL</name>
<dbReference type="Gene3D" id="1.10.10.10">
    <property type="entry name" value="Winged helix-like DNA-binding domain superfamily/Winged helix DNA-binding domain"/>
    <property type="match status" value="1"/>
</dbReference>
<dbReference type="InterPro" id="IPR042197">
    <property type="entry name" value="Apaf_helical"/>
</dbReference>
<dbReference type="Pfam" id="PF12066">
    <property type="entry name" value="SERRATE_Ars2_N"/>
    <property type="match status" value="1"/>
</dbReference>
<keyword evidence="4" id="KW-0433">Leucine-rich repeat</keyword>
<keyword evidence="9" id="KW-0539">Nucleus</keyword>
<feature type="region of interest" description="Disordered" evidence="10">
    <location>
        <begin position="530"/>
        <end position="607"/>
    </location>
</feature>
<evidence type="ECO:0000256" key="6">
    <source>
        <dbReference type="ARBA" id="ARBA00022741"/>
    </source>
</evidence>
<evidence type="ECO:0000256" key="3">
    <source>
        <dbReference type="ARBA" id="ARBA00008894"/>
    </source>
</evidence>
<dbReference type="InterPro" id="IPR055414">
    <property type="entry name" value="LRR_R13L4/SHOC2-like"/>
</dbReference>
<dbReference type="SUPFAM" id="SSF52058">
    <property type="entry name" value="L domain-like"/>
    <property type="match status" value="1"/>
</dbReference>
<dbReference type="PANTHER" id="PTHR13165">
    <property type="entry name" value="ARSENITE-RESISTANCE PROTEIN 2"/>
    <property type="match status" value="1"/>
</dbReference>
<feature type="region of interest" description="Disordered" evidence="10">
    <location>
        <begin position="273"/>
        <end position="324"/>
    </location>
</feature>
<dbReference type="Pfam" id="PF23559">
    <property type="entry name" value="WHD_DRP"/>
    <property type="match status" value="1"/>
</dbReference>
<dbReference type="Proteomes" id="UP000604825">
    <property type="component" value="Unassembled WGS sequence"/>
</dbReference>
<feature type="compositionally biased region" description="Basic and acidic residues" evidence="10">
    <location>
        <begin position="107"/>
        <end position="116"/>
    </location>
</feature>
<comment type="similarity">
    <text evidence="2">Belongs to the ARS2 family.</text>
</comment>
<evidence type="ECO:0000259" key="11">
    <source>
        <dbReference type="PROSITE" id="PS00028"/>
    </source>
</evidence>
<accession>A0A811RZW3</accession>
<dbReference type="FunFam" id="1.10.10.10:FF:000322">
    <property type="entry name" value="Probable disease resistance protein At1g63360"/>
    <property type="match status" value="1"/>
</dbReference>
<dbReference type="InterPro" id="IPR027417">
    <property type="entry name" value="P-loop_NTPase"/>
</dbReference>
<dbReference type="PRINTS" id="PR00364">
    <property type="entry name" value="DISEASERSIST"/>
</dbReference>
<feature type="compositionally biased region" description="Pro residues" evidence="10">
    <location>
        <begin position="50"/>
        <end position="59"/>
    </location>
</feature>
<dbReference type="InterPro" id="IPR007042">
    <property type="entry name" value="SERRATE/Ars2_C"/>
</dbReference>
<dbReference type="InterPro" id="IPR013087">
    <property type="entry name" value="Znf_C2H2_type"/>
</dbReference>
<dbReference type="InterPro" id="IPR041118">
    <property type="entry name" value="Rx_N"/>
</dbReference>
<dbReference type="Pfam" id="PF00931">
    <property type="entry name" value="NB-ARC"/>
    <property type="match status" value="1"/>
</dbReference>
<dbReference type="FunFam" id="3.40.50.300:FF:001091">
    <property type="entry name" value="Probable disease resistance protein At1g61300"/>
    <property type="match status" value="1"/>
</dbReference>
<feature type="compositionally biased region" description="Low complexity" evidence="10">
    <location>
        <begin position="1"/>
        <end position="11"/>
    </location>
</feature>
<feature type="compositionally biased region" description="Basic and acidic residues" evidence="10">
    <location>
        <begin position="125"/>
        <end position="150"/>
    </location>
</feature>
<dbReference type="GO" id="GO:0031053">
    <property type="term" value="P:primary miRNA processing"/>
    <property type="evidence" value="ECO:0007669"/>
    <property type="project" value="TreeGrafter"/>
</dbReference>
<dbReference type="PANTHER" id="PTHR13165:SF0">
    <property type="entry name" value="SERRATE RNA EFFECTOR MOLECULE HOMOLOG"/>
    <property type="match status" value="1"/>
</dbReference>
<keyword evidence="6" id="KW-0547">Nucleotide-binding</keyword>
<keyword evidence="8" id="KW-0175">Coiled coil</keyword>
<evidence type="ECO:0000256" key="2">
    <source>
        <dbReference type="ARBA" id="ARBA00005407"/>
    </source>
</evidence>
<feature type="region of interest" description="Disordered" evidence="10">
    <location>
        <begin position="1"/>
        <end position="176"/>
    </location>
</feature>
<dbReference type="InterPro" id="IPR021933">
    <property type="entry name" value="SERRATE/Ars2_N"/>
</dbReference>
<dbReference type="GO" id="GO:0043531">
    <property type="term" value="F:ADP binding"/>
    <property type="evidence" value="ECO:0007669"/>
    <property type="project" value="InterPro"/>
</dbReference>
<dbReference type="PROSITE" id="PS00028">
    <property type="entry name" value="ZINC_FINGER_C2H2_1"/>
    <property type="match status" value="1"/>
</dbReference>
<dbReference type="CDD" id="cd14798">
    <property type="entry name" value="RX-CC_like"/>
    <property type="match status" value="1"/>
</dbReference>
<evidence type="ECO:0000256" key="9">
    <source>
        <dbReference type="ARBA" id="ARBA00023242"/>
    </source>
</evidence>
<feature type="compositionally biased region" description="Basic and acidic residues" evidence="10">
    <location>
        <begin position="556"/>
        <end position="594"/>
    </location>
</feature>